<reference evidence="1" key="1">
    <citation type="submission" date="2019-10" db="EMBL/GenBank/DDBJ databases">
        <title>Draft genome sequece of Microseira wollei NIES-4236.</title>
        <authorList>
            <person name="Yamaguchi H."/>
            <person name="Suzuki S."/>
            <person name="Kawachi M."/>
        </authorList>
    </citation>
    <scope>NUCLEOTIDE SEQUENCE</scope>
    <source>
        <strain evidence="1">NIES-4236</strain>
    </source>
</reference>
<dbReference type="AlphaFoldDB" id="A0AAV3X3Z5"/>
<evidence type="ECO:0000313" key="1">
    <source>
        <dbReference type="EMBL" id="GET35310.1"/>
    </source>
</evidence>
<gene>
    <name evidence="1" type="ORF">MiSe_00520</name>
</gene>
<proteinExistence type="predicted"/>
<accession>A0AAV3X3Z5</accession>
<sequence length="174" mass="19630">MSMNPTVAKETTTLSEDMDKATTTFDEAMNIEPTATALTFDEAMNIEPTATAVAAAGQFYRVSLSQNGTHLGWLGQDSKQWAKLVSQAEALTLEWYPYNGVNYYRIRGTNRYMSVSDRAYVGFYSWSGATGFTVVGSHLRSDYNHQEMSYDKKEKGYLTCWNTYARLDVGFQRV</sequence>
<keyword evidence="2" id="KW-1185">Reference proteome</keyword>
<comment type="caution">
    <text evidence="1">The sequence shown here is derived from an EMBL/GenBank/DDBJ whole genome shotgun (WGS) entry which is preliminary data.</text>
</comment>
<protein>
    <submittedName>
        <fullName evidence="1">Uncharacterized protein</fullName>
    </submittedName>
</protein>
<evidence type="ECO:0000313" key="2">
    <source>
        <dbReference type="Proteomes" id="UP001050975"/>
    </source>
</evidence>
<name>A0AAV3X3Z5_9CYAN</name>
<dbReference type="Proteomes" id="UP001050975">
    <property type="component" value="Unassembled WGS sequence"/>
</dbReference>
<organism evidence="1 2">
    <name type="scientific">Microseira wollei NIES-4236</name>
    <dbReference type="NCBI Taxonomy" id="2530354"/>
    <lineage>
        <taxon>Bacteria</taxon>
        <taxon>Bacillati</taxon>
        <taxon>Cyanobacteriota</taxon>
        <taxon>Cyanophyceae</taxon>
        <taxon>Oscillatoriophycideae</taxon>
        <taxon>Aerosakkonematales</taxon>
        <taxon>Aerosakkonemataceae</taxon>
        <taxon>Microseira</taxon>
    </lineage>
</organism>
<dbReference type="EMBL" id="BLAY01000001">
    <property type="protein sequence ID" value="GET35310.1"/>
    <property type="molecule type" value="Genomic_DNA"/>
</dbReference>
<dbReference type="RefSeq" id="WP_226572584.1">
    <property type="nucleotide sequence ID" value="NZ_BLAY01000001.1"/>
</dbReference>